<dbReference type="EMBL" id="CP060010">
    <property type="protein sequence ID" value="QTN36250.1"/>
    <property type="molecule type" value="Genomic_DNA"/>
</dbReference>
<organism evidence="2 3">
    <name type="scientific">Cognatishimia activa</name>
    <dbReference type="NCBI Taxonomy" id="1715691"/>
    <lineage>
        <taxon>Bacteria</taxon>
        <taxon>Pseudomonadati</taxon>
        <taxon>Pseudomonadota</taxon>
        <taxon>Alphaproteobacteria</taxon>
        <taxon>Rhodobacterales</taxon>
        <taxon>Paracoccaceae</taxon>
        <taxon>Cognatishimia</taxon>
    </lineage>
</organism>
<protein>
    <submittedName>
        <fullName evidence="2">Replication-relaxation family protein</fullName>
    </submittedName>
</protein>
<dbReference type="Pfam" id="PF13814">
    <property type="entry name" value="Replic_Relax"/>
    <property type="match status" value="1"/>
</dbReference>
<feature type="compositionally biased region" description="Basic and acidic residues" evidence="1">
    <location>
        <begin position="1"/>
        <end position="11"/>
    </location>
</feature>
<dbReference type="RefSeq" id="WP_209356953.1">
    <property type="nucleotide sequence ID" value="NZ_CP060010.1"/>
</dbReference>
<accession>A0A975I7U0</accession>
<dbReference type="InterPro" id="IPR025855">
    <property type="entry name" value="Replic_Relax"/>
</dbReference>
<dbReference type="AlphaFoldDB" id="A0A975I7U0"/>
<proteinExistence type="predicted"/>
<dbReference type="KEGG" id="cact:HZ995_01635"/>
<evidence type="ECO:0000313" key="2">
    <source>
        <dbReference type="EMBL" id="QTN36250.1"/>
    </source>
</evidence>
<reference evidence="2" key="1">
    <citation type="submission" date="2020-07" db="EMBL/GenBank/DDBJ databases">
        <title>Genome sequences of bacteria associated with the marine, planktonic diatom Thalassiosira profunda strain ECT2AJA-044.</title>
        <authorList>
            <person name="Gargas C.B."/>
            <person name="Roberts W.R."/>
            <person name="Alverson A.J."/>
        </authorList>
    </citation>
    <scope>NUCLEOTIDE SEQUENCE</scope>
    <source>
        <strain evidence="2">ECT2AJA-044</strain>
    </source>
</reference>
<evidence type="ECO:0000256" key="1">
    <source>
        <dbReference type="SAM" id="MobiDB-lite"/>
    </source>
</evidence>
<sequence length="266" mass="30851">MVERKAKDSLGRRSRMKPQSTGKRIRLTDRDLLWMQKIHEHGSLSTSELLAFSEKGGQNKGRAQNRLTDLFNEIDTPHGEPYLTRPEQQFMHIDARYNQIIYGLSKAGEKALKDAGLWSDWVHKAGGPFWHQRMVAQITAEIEIDCRRSSDRNYIQGWKVLERAQTRLRCPVTFKDPSTGKTLTKTLIPDQIYGIEYLTDDGPRYKFWVLEAERGTHPKTSKQDRKSGERMEAMYEVGLSQLKAQLGLRAPLVLRQAHRQDMHTRY</sequence>
<feature type="region of interest" description="Disordered" evidence="1">
    <location>
        <begin position="1"/>
        <end position="23"/>
    </location>
</feature>
<evidence type="ECO:0000313" key="3">
    <source>
        <dbReference type="Proteomes" id="UP000665026"/>
    </source>
</evidence>
<gene>
    <name evidence="2" type="ORF">HZ995_01635</name>
</gene>
<dbReference type="Proteomes" id="UP000665026">
    <property type="component" value="Chromosome"/>
</dbReference>
<name>A0A975I7U0_9RHOB</name>